<dbReference type="PANTHER" id="PTHR11877:SF99">
    <property type="entry name" value="1,3,6,8-TETRAHYDROXYNAPHTHALENE SYNTHASE"/>
    <property type="match status" value="1"/>
</dbReference>
<dbReference type="InterPro" id="IPR012328">
    <property type="entry name" value="Chalcone/stilbene_synt_C"/>
</dbReference>
<keyword evidence="2" id="KW-0808">Transferase</keyword>
<feature type="domain" description="Chalcone/stilbene synthase N-terminal" evidence="5">
    <location>
        <begin position="2"/>
        <end position="204"/>
    </location>
</feature>
<evidence type="ECO:0000256" key="1">
    <source>
        <dbReference type="ARBA" id="ARBA00005531"/>
    </source>
</evidence>
<dbReference type="EMBL" id="FNQR01000006">
    <property type="protein sequence ID" value="SEA63246.1"/>
    <property type="molecule type" value="Genomic_DNA"/>
</dbReference>
<dbReference type="Proteomes" id="UP000198584">
    <property type="component" value="Unassembled WGS sequence"/>
</dbReference>
<evidence type="ECO:0000259" key="6">
    <source>
        <dbReference type="Pfam" id="PF02797"/>
    </source>
</evidence>
<dbReference type="STRING" id="571932.SAMN05421743_106169"/>
<feature type="active site" description="Acyl-thioester intermediate" evidence="4">
    <location>
        <position position="144"/>
    </location>
</feature>
<evidence type="ECO:0000256" key="4">
    <source>
        <dbReference type="PIRSR" id="PIRSR000451-1"/>
    </source>
</evidence>
<gene>
    <name evidence="7" type="ORF">SAMN05421743_106169</name>
</gene>
<reference evidence="7 8" key="1">
    <citation type="submission" date="2016-10" db="EMBL/GenBank/DDBJ databases">
        <authorList>
            <person name="de Groot N.N."/>
        </authorList>
    </citation>
    <scope>NUCLEOTIDE SEQUENCE [LARGE SCALE GENOMIC DNA]</scope>
    <source>
        <strain evidence="7 8">CCM7597</strain>
    </source>
</reference>
<dbReference type="PANTHER" id="PTHR11877">
    <property type="entry name" value="HYDROXYMETHYLGLUTARYL-COA SYNTHASE"/>
    <property type="match status" value="1"/>
</dbReference>
<proteinExistence type="inferred from homology"/>
<sequence>MAYILSIGKSEPPYEISQTQVKGLVESLFPLTERDKKRLLPVFDNSMIEKRQFVVDQEWFKQPHGMRERNEIYIQEAYRHSLRAIDECLENELFLTGTVCFKEIDMIIFVSTTGLATPSMEARVMNARSFREDVKRVPLFGLGCAGGVSGLARAYDWVKAYPDKNVLVINVELCSLTFQKTDSKKSNFVGTALFGDGVSAVLVAGSQSELLGKKKQTTPVMGGTSSKTKKDSIDIMGWEIKDNGFEVIFNKSIPHLVKDFWKTHVQGFLVEWGMHQEELPFFVAHPGGKKVLEAYEEVLQLDQEAFRESYHVLAKHGNMSSVTVCYVLYEYMKSFPDAGTKSLMAALGPGFSSELISLEWY</sequence>
<dbReference type="InterPro" id="IPR016039">
    <property type="entry name" value="Thiolase-like"/>
</dbReference>
<dbReference type="AlphaFoldDB" id="A0A1H4CSA1"/>
<comment type="similarity">
    <text evidence="1">Belongs to the thiolase-like superfamily. Chalcone/stilbene synthases family.</text>
</comment>
<dbReference type="CDD" id="cd00831">
    <property type="entry name" value="CHS_like"/>
    <property type="match status" value="1"/>
</dbReference>
<organism evidence="7 8">
    <name type="scientific">Thalassobacillus cyri</name>
    <dbReference type="NCBI Taxonomy" id="571932"/>
    <lineage>
        <taxon>Bacteria</taxon>
        <taxon>Bacillati</taxon>
        <taxon>Bacillota</taxon>
        <taxon>Bacilli</taxon>
        <taxon>Bacillales</taxon>
        <taxon>Bacillaceae</taxon>
        <taxon>Thalassobacillus</taxon>
    </lineage>
</organism>
<dbReference type="Pfam" id="PF02797">
    <property type="entry name" value="Chal_sti_synt_C"/>
    <property type="match status" value="1"/>
</dbReference>
<evidence type="ECO:0000313" key="8">
    <source>
        <dbReference type="Proteomes" id="UP000198584"/>
    </source>
</evidence>
<evidence type="ECO:0000259" key="5">
    <source>
        <dbReference type="Pfam" id="PF00195"/>
    </source>
</evidence>
<dbReference type="Pfam" id="PF00195">
    <property type="entry name" value="Chal_sti_synt_N"/>
    <property type="match status" value="1"/>
</dbReference>
<evidence type="ECO:0000313" key="7">
    <source>
        <dbReference type="EMBL" id="SEA63246.1"/>
    </source>
</evidence>
<dbReference type="PIRSF" id="PIRSF000451">
    <property type="entry name" value="PKS_III"/>
    <property type="match status" value="1"/>
</dbReference>
<dbReference type="GO" id="GO:0016747">
    <property type="term" value="F:acyltransferase activity, transferring groups other than amino-acyl groups"/>
    <property type="evidence" value="ECO:0007669"/>
    <property type="project" value="InterPro"/>
</dbReference>
<keyword evidence="3" id="KW-0012">Acyltransferase</keyword>
<dbReference type="GO" id="GO:0030639">
    <property type="term" value="P:polyketide biosynthetic process"/>
    <property type="evidence" value="ECO:0007669"/>
    <property type="project" value="TreeGrafter"/>
</dbReference>
<dbReference type="InterPro" id="IPR001099">
    <property type="entry name" value="Chalcone/stilbene_synt_N"/>
</dbReference>
<dbReference type="SUPFAM" id="SSF53901">
    <property type="entry name" value="Thiolase-like"/>
    <property type="match status" value="2"/>
</dbReference>
<name>A0A1H4CSA1_9BACI</name>
<protein>
    <submittedName>
        <fullName evidence="7">Alkylresorcinol/alkylpyrone synthase</fullName>
    </submittedName>
</protein>
<dbReference type="OrthoDB" id="9786288at2"/>
<dbReference type="InterPro" id="IPR011141">
    <property type="entry name" value="Polyketide_synthase_type-III"/>
</dbReference>
<feature type="domain" description="Chalcone/stilbene synthase C-terminal" evidence="6">
    <location>
        <begin position="238"/>
        <end position="351"/>
    </location>
</feature>
<keyword evidence="8" id="KW-1185">Reference proteome</keyword>
<accession>A0A1H4CSA1</accession>
<evidence type="ECO:0000256" key="2">
    <source>
        <dbReference type="ARBA" id="ARBA00022679"/>
    </source>
</evidence>
<dbReference type="Gene3D" id="3.40.47.10">
    <property type="match status" value="2"/>
</dbReference>
<evidence type="ECO:0000256" key="3">
    <source>
        <dbReference type="ARBA" id="ARBA00023315"/>
    </source>
</evidence>